<evidence type="ECO:0000313" key="2">
    <source>
        <dbReference type="EMBL" id="TFK34783.1"/>
    </source>
</evidence>
<proteinExistence type="predicted"/>
<evidence type="ECO:0000313" key="3">
    <source>
        <dbReference type="Proteomes" id="UP000308652"/>
    </source>
</evidence>
<accession>A0A5C3LR29</accession>
<reference evidence="2 3" key="1">
    <citation type="journal article" date="2019" name="Nat. Ecol. Evol.">
        <title>Megaphylogeny resolves global patterns of mushroom evolution.</title>
        <authorList>
            <person name="Varga T."/>
            <person name="Krizsan K."/>
            <person name="Foldi C."/>
            <person name="Dima B."/>
            <person name="Sanchez-Garcia M."/>
            <person name="Sanchez-Ramirez S."/>
            <person name="Szollosi G.J."/>
            <person name="Szarkandi J.G."/>
            <person name="Papp V."/>
            <person name="Albert L."/>
            <person name="Andreopoulos W."/>
            <person name="Angelini C."/>
            <person name="Antonin V."/>
            <person name="Barry K.W."/>
            <person name="Bougher N.L."/>
            <person name="Buchanan P."/>
            <person name="Buyck B."/>
            <person name="Bense V."/>
            <person name="Catcheside P."/>
            <person name="Chovatia M."/>
            <person name="Cooper J."/>
            <person name="Damon W."/>
            <person name="Desjardin D."/>
            <person name="Finy P."/>
            <person name="Geml J."/>
            <person name="Haridas S."/>
            <person name="Hughes K."/>
            <person name="Justo A."/>
            <person name="Karasinski D."/>
            <person name="Kautmanova I."/>
            <person name="Kiss B."/>
            <person name="Kocsube S."/>
            <person name="Kotiranta H."/>
            <person name="LaButti K.M."/>
            <person name="Lechner B.E."/>
            <person name="Liimatainen K."/>
            <person name="Lipzen A."/>
            <person name="Lukacs Z."/>
            <person name="Mihaltcheva S."/>
            <person name="Morgado L.N."/>
            <person name="Niskanen T."/>
            <person name="Noordeloos M.E."/>
            <person name="Ohm R.A."/>
            <person name="Ortiz-Santana B."/>
            <person name="Ovrebo C."/>
            <person name="Racz N."/>
            <person name="Riley R."/>
            <person name="Savchenko A."/>
            <person name="Shiryaev A."/>
            <person name="Soop K."/>
            <person name="Spirin V."/>
            <person name="Szebenyi C."/>
            <person name="Tomsovsky M."/>
            <person name="Tulloss R.E."/>
            <person name="Uehling J."/>
            <person name="Grigoriev I.V."/>
            <person name="Vagvolgyi C."/>
            <person name="Papp T."/>
            <person name="Martin F.M."/>
            <person name="Miettinen O."/>
            <person name="Hibbett D.S."/>
            <person name="Nagy L.G."/>
        </authorList>
    </citation>
    <scope>NUCLEOTIDE SEQUENCE [LARGE SCALE GENOMIC DNA]</scope>
    <source>
        <strain evidence="2 3">CBS 166.37</strain>
    </source>
</reference>
<keyword evidence="3" id="KW-1185">Reference proteome</keyword>
<dbReference type="OrthoDB" id="2610860at2759"/>
<protein>
    <submittedName>
        <fullName evidence="2">Uncharacterized protein</fullName>
    </submittedName>
</protein>
<dbReference type="EMBL" id="ML213628">
    <property type="protein sequence ID" value="TFK34783.1"/>
    <property type="molecule type" value="Genomic_DNA"/>
</dbReference>
<name>A0A5C3LR29_9AGAR</name>
<dbReference type="AlphaFoldDB" id="A0A5C3LR29"/>
<sequence>MPPLARKPHTEFALSDATTRKLILAMASAYSGNWNPRGLESYFYGVWDMVLCDLINDLPLLFVIPQHTIGTVDDGPVFPDVDLQDVSMMTTAAANAKSVLPDFVVMCAEYSIRGNGRKEYVHMGSIEESDTGLDDSDANIDFIPPGYIAIPHISGGLPQNILNSHLVKIENLLVCLVAEIKRCPTRHATSLTNFTKSLASVMTLARTDAETQAEQAFNSQQVTKKLLMVAACGEWWSWQIVEKGMYESNGNDADFFSDSENNPSHEESFSHSQDSGAHRMDRPPRRTAALATKGTFTDPSSPKISAMDLLPAHAKDKGGDKTKPTVAQRYLNLGAHMQSAVGNIDEGKPLPADWSKYLLLGTEASNQALFLIHQTLQNLGTT</sequence>
<dbReference type="Proteomes" id="UP000308652">
    <property type="component" value="Unassembled WGS sequence"/>
</dbReference>
<feature type="region of interest" description="Disordered" evidence="1">
    <location>
        <begin position="252"/>
        <end position="283"/>
    </location>
</feature>
<evidence type="ECO:0000256" key="1">
    <source>
        <dbReference type="SAM" id="MobiDB-lite"/>
    </source>
</evidence>
<organism evidence="2 3">
    <name type="scientific">Crucibulum laeve</name>
    <dbReference type="NCBI Taxonomy" id="68775"/>
    <lineage>
        <taxon>Eukaryota</taxon>
        <taxon>Fungi</taxon>
        <taxon>Dikarya</taxon>
        <taxon>Basidiomycota</taxon>
        <taxon>Agaricomycotina</taxon>
        <taxon>Agaricomycetes</taxon>
        <taxon>Agaricomycetidae</taxon>
        <taxon>Agaricales</taxon>
        <taxon>Agaricineae</taxon>
        <taxon>Nidulariaceae</taxon>
        <taxon>Crucibulum</taxon>
    </lineage>
</organism>
<gene>
    <name evidence="2" type="ORF">BDQ12DRAFT_715114</name>
</gene>